<dbReference type="InterPro" id="IPR011990">
    <property type="entry name" value="TPR-like_helical_dom_sf"/>
</dbReference>
<dbReference type="Pfam" id="PF12770">
    <property type="entry name" value="CHAT"/>
    <property type="match status" value="1"/>
</dbReference>
<feature type="compositionally biased region" description="Basic and acidic residues" evidence="2">
    <location>
        <begin position="483"/>
        <end position="495"/>
    </location>
</feature>
<gene>
    <name evidence="4" type="ORF">RDB_LOCUS108187</name>
</gene>
<accession>A0A8H3GDN8</accession>
<evidence type="ECO:0000313" key="5">
    <source>
        <dbReference type="Proteomes" id="UP000663841"/>
    </source>
</evidence>
<proteinExistence type="predicted"/>
<keyword evidence="1" id="KW-0802">TPR repeat</keyword>
<dbReference type="Proteomes" id="UP000663841">
    <property type="component" value="Unassembled WGS sequence"/>
</dbReference>
<feature type="region of interest" description="Disordered" evidence="2">
    <location>
        <begin position="1"/>
        <end position="77"/>
    </location>
</feature>
<feature type="compositionally biased region" description="Polar residues" evidence="2">
    <location>
        <begin position="41"/>
        <end position="55"/>
    </location>
</feature>
<evidence type="ECO:0000256" key="1">
    <source>
        <dbReference type="PROSITE-ProRule" id="PRU00339"/>
    </source>
</evidence>
<dbReference type="SUPFAM" id="SSF48452">
    <property type="entry name" value="TPR-like"/>
    <property type="match status" value="1"/>
</dbReference>
<evidence type="ECO:0000313" key="4">
    <source>
        <dbReference type="EMBL" id="CAE6444525.1"/>
    </source>
</evidence>
<organism evidence="4 5">
    <name type="scientific">Rhizoctonia solani</name>
    <dbReference type="NCBI Taxonomy" id="456999"/>
    <lineage>
        <taxon>Eukaryota</taxon>
        <taxon>Fungi</taxon>
        <taxon>Dikarya</taxon>
        <taxon>Basidiomycota</taxon>
        <taxon>Agaricomycotina</taxon>
        <taxon>Agaricomycetes</taxon>
        <taxon>Cantharellales</taxon>
        <taxon>Ceratobasidiaceae</taxon>
        <taxon>Rhizoctonia</taxon>
    </lineage>
</organism>
<protein>
    <recommendedName>
        <fullName evidence="3">CHAT domain-containing protein</fullName>
    </recommendedName>
</protein>
<dbReference type="PANTHER" id="PTHR19959:SF119">
    <property type="entry name" value="FUNGAL LIPASE-LIKE DOMAIN-CONTAINING PROTEIN"/>
    <property type="match status" value="1"/>
</dbReference>
<feature type="region of interest" description="Disordered" evidence="2">
    <location>
        <begin position="472"/>
        <end position="506"/>
    </location>
</feature>
<dbReference type="Gene3D" id="1.25.40.10">
    <property type="entry name" value="Tetratricopeptide repeat domain"/>
    <property type="match status" value="4"/>
</dbReference>
<dbReference type="EMBL" id="CAJMWW010000104">
    <property type="protein sequence ID" value="CAE6444525.1"/>
    <property type="molecule type" value="Genomic_DNA"/>
</dbReference>
<dbReference type="PANTHER" id="PTHR19959">
    <property type="entry name" value="KINESIN LIGHT CHAIN"/>
    <property type="match status" value="1"/>
</dbReference>
<feature type="domain" description="CHAT" evidence="3">
    <location>
        <begin position="1072"/>
        <end position="1350"/>
    </location>
</feature>
<dbReference type="SUPFAM" id="SSF81901">
    <property type="entry name" value="HCP-like"/>
    <property type="match status" value="1"/>
</dbReference>
<feature type="repeat" description="TPR" evidence="1">
    <location>
        <begin position="735"/>
        <end position="768"/>
    </location>
</feature>
<dbReference type="SMART" id="SM00028">
    <property type="entry name" value="TPR"/>
    <property type="match status" value="6"/>
</dbReference>
<name>A0A8H3GDN8_9AGAM</name>
<reference evidence="4" key="1">
    <citation type="submission" date="2021-01" db="EMBL/GenBank/DDBJ databases">
        <authorList>
            <person name="Kaushik A."/>
        </authorList>
    </citation>
    <scope>NUCLEOTIDE SEQUENCE</scope>
    <source>
        <strain evidence="4">AG3-T5</strain>
    </source>
</reference>
<sequence length="1350" mass="150350">MKSTVSARVTVLCAPPSRRSTDQTGGAGSGMEFDQTHFAGETNNDTQITSGQNPESQERAMSGREGPQLDTDSHLSPRDLSGLGWSCLKRFRDTDALGDLEQAVLYFSRALALTPDGHPDRADRLNDLGASYTDRFRRLGTLTDLNEALECDSRALALTPVGHPDMSHRFDNLGSSYIDRYKRMGDLGDLEKSIDCFSRALALTPDGHPDMSYRLADLGVSYTDRYRRMGDLDDLEKSIDHLSRALALTPDGHPDMSYRLADLGASYTDRYQCMGDLEDLAKSIDYRSRALALTPDGHPHMSDRLADLGVSYTDRYRRMGELDDLEKSIDCFSRALALTPDSHPHMSDRLPVEHAERRLGSAKGTECSIRRRPNIYSGEVLARVLTRSASGRPKSLRGRAKNRQQPAQLEAHMVHITGITGGSSEIGAHNLGTTEVIALLRTPIEEFRAPSQECQIKTEINMDLPGETKYNDAGITSEQMPETEGRTSSPERPDMNIESPQNAQDLDRSGWSHLQQFQNTGALGDIEKSIDLFSRAVAMTPNGHPDMLDRLTRLGFAYRNRYRRMGDLDDLEKSTDYSTRALAFTPDGHPDKSARLADLGFAYRERYRRLGDIDDLEESIDYYTRALSLTPDGHPDMSSRLANLGVSYSDRYRRVGSLNDLEKSTDCFTRAVALTPHGHPDKSLQLAHLGVSCTDRYRRMGDLDDLEKSINHFSRAVALTPDGHPEMSHRLVELASSYSDRYRLLGDLGDLEKSTDCFTRAIALTPDGHPELALRHLGYAHALLYRYQHTADSSDIFRSLDSFRIASQLLTGAPRDKFLNALQWARHACDHNNLNPMEAYRTAIDLLPQFIWLGSTAKQRYQDLTRTEHLAVNACYAAIQSSSYSVALEWLEHARCVVWNQSLMLRSPLDVLHASHPDLATRLKAFANQLHSSSIETPQIRVDSSDPMISEQAGKQRRRLASEYHNLLAQIRQLPGLESFLQSIKADDLMRTAQNGPIVIVNCHRSRCDALFILPGDNGIRHLPLPDFSNEQAQQARSDLETSLRRLRLRQRGVRVKQQMGHEDLIGGVLLTLWDNIVQPVLSYLGYMNDAPGKPLPHVTWCPTGPLSFLPLHAAGDYSQPRSRVFDYTISSYIPTLTALLTRTPRLLSQDCRVLAIGQASTPGHSSLPGTVQELAYVKSHTHTKAKYSQLTDSQATTTAVLDAMEQHDWVHLACHAHQNVDDPTKSGFYLHDGTLDISAINQRSFKNKGLAFLSACETATGDEKLPDEAIHLASGMLMAGYPSVIATMWSVVDDDAPFVADKVYAQLMKNMKIGNGEAGRALHHAVAGLREKVGEKEFGRWGPYIHIGS</sequence>
<dbReference type="PROSITE" id="PS50005">
    <property type="entry name" value="TPR"/>
    <property type="match status" value="1"/>
</dbReference>
<dbReference type="InterPro" id="IPR019734">
    <property type="entry name" value="TPR_rpt"/>
</dbReference>
<evidence type="ECO:0000259" key="3">
    <source>
        <dbReference type="Pfam" id="PF12770"/>
    </source>
</evidence>
<dbReference type="InterPro" id="IPR024983">
    <property type="entry name" value="CHAT_dom"/>
</dbReference>
<evidence type="ECO:0000256" key="2">
    <source>
        <dbReference type="SAM" id="MobiDB-lite"/>
    </source>
</evidence>
<comment type="caution">
    <text evidence="4">The sequence shown here is derived from an EMBL/GenBank/DDBJ whole genome shotgun (WGS) entry which is preliminary data.</text>
</comment>